<dbReference type="Gene3D" id="3.40.630.30">
    <property type="match status" value="1"/>
</dbReference>
<dbReference type="GO" id="GO:0016747">
    <property type="term" value="F:acyltransferase activity, transferring groups other than amino-acyl groups"/>
    <property type="evidence" value="ECO:0007669"/>
    <property type="project" value="InterPro"/>
</dbReference>
<reference evidence="3" key="1">
    <citation type="submission" date="2017-09" db="EMBL/GenBank/DDBJ databases">
        <authorList>
            <person name="Varghese N."/>
            <person name="Submissions S."/>
        </authorList>
    </citation>
    <scope>NUCLEOTIDE SEQUENCE [LARGE SCALE GENOMIC DNA]</scope>
    <source>
        <strain evidence="3">C7</strain>
    </source>
</reference>
<dbReference type="InterPro" id="IPR016181">
    <property type="entry name" value="Acyl_CoA_acyltransferase"/>
</dbReference>
<dbReference type="SUPFAM" id="SSF55729">
    <property type="entry name" value="Acyl-CoA N-acyltransferases (Nat)"/>
    <property type="match status" value="1"/>
</dbReference>
<name>A0A2C9CVR4_9RHOB</name>
<dbReference type="Pfam" id="PF00583">
    <property type="entry name" value="Acetyltransf_1"/>
    <property type="match status" value="1"/>
</dbReference>
<dbReference type="EMBL" id="OCTN01000009">
    <property type="protein sequence ID" value="SOH95290.1"/>
    <property type="molecule type" value="Genomic_DNA"/>
</dbReference>
<dbReference type="OrthoDB" id="275336at2"/>
<keyword evidence="3" id="KW-1185">Reference proteome</keyword>
<evidence type="ECO:0000313" key="3">
    <source>
        <dbReference type="Proteomes" id="UP000220034"/>
    </source>
</evidence>
<protein>
    <submittedName>
        <fullName evidence="2">Acetyltransferase (GNAT) family protein</fullName>
    </submittedName>
</protein>
<feature type="domain" description="N-acetyltransferase" evidence="1">
    <location>
        <begin position="66"/>
        <end position="164"/>
    </location>
</feature>
<accession>A0A2C9CVR4</accession>
<dbReference type="Proteomes" id="UP000220034">
    <property type="component" value="Unassembled WGS sequence"/>
</dbReference>
<evidence type="ECO:0000259" key="1">
    <source>
        <dbReference type="Pfam" id="PF00583"/>
    </source>
</evidence>
<organism evidence="2 3">
    <name type="scientific">Pontivivens marinum</name>
    <dbReference type="NCBI Taxonomy" id="1690039"/>
    <lineage>
        <taxon>Bacteria</taxon>
        <taxon>Pseudomonadati</taxon>
        <taxon>Pseudomonadota</taxon>
        <taxon>Alphaproteobacteria</taxon>
        <taxon>Rhodobacterales</taxon>
        <taxon>Paracoccaceae</taxon>
        <taxon>Pontivivens</taxon>
    </lineage>
</organism>
<sequence>MRREAGEEVEFTITFLEMTSRPDYPRPSVPGGPPVALLRAEGPPNRYFLDLYRGVGSNWEWNDRLRQSPEDLHAFVGSPDVHIYTLMRDGWSAGFFTLDFREEATCDLAYFGLMPEVIGAGLGTWMLRTAIHTAWDGVGVQRVTVNTCTLDHPRALQLYQKHGYSPIRQETATTVLTAPRDMP</sequence>
<dbReference type="AlphaFoldDB" id="A0A2C9CVR4"/>
<proteinExistence type="predicted"/>
<dbReference type="RefSeq" id="WP_097931660.1">
    <property type="nucleotide sequence ID" value="NZ_OCTN01000009.1"/>
</dbReference>
<keyword evidence="2" id="KW-0808">Transferase</keyword>
<gene>
    <name evidence="2" type="ORF">SAMN06273572_10949</name>
</gene>
<dbReference type="InterPro" id="IPR000182">
    <property type="entry name" value="GNAT_dom"/>
</dbReference>
<evidence type="ECO:0000313" key="2">
    <source>
        <dbReference type="EMBL" id="SOH95290.1"/>
    </source>
</evidence>